<keyword evidence="13" id="KW-1185">Reference proteome</keyword>
<feature type="domain" description="Mur ligase central" evidence="11">
    <location>
        <begin position="112"/>
        <end position="286"/>
    </location>
</feature>
<evidence type="ECO:0000256" key="2">
    <source>
        <dbReference type="ARBA" id="ARBA00022618"/>
    </source>
</evidence>
<organism evidence="12 13">
    <name type="scientific">Mangrovivirga halotolerans</name>
    <dbReference type="NCBI Taxonomy" id="2993936"/>
    <lineage>
        <taxon>Bacteria</taxon>
        <taxon>Pseudomonadati</taxon>
        <taxon>Bacteroidota</taxon>
        <taxon>Cytophagia</taxon>
        <taxon>Cytophagales</taxon>
        <taxon>Mangrovivirgaceae</taxon>
        <taxon>Mangrovivirga</taxon>
    </lineage>
</organism>
<evidence type="ECO:0000256" key="7">
    <source>
        <dbReference type="ARBA" id="ARBA00023306"/>
    </source>
</evidence>
<evidence type="ECO:0000256" key="6">
    <source>
        <dbReference type="ARBA" id="ARBA00022984"/>
    </source>
</evidence>
<dbReference type="EMBL" id="JAPFQN010000011">
    <property type="protein sequence ID" value="MCX2745674.1"/>
    <property type="molecule type" value="Genomic_DNA"/>
</dbReference>
<dbReference type="PANTHER" id="PTHR43445:SF5">
    <property type="entry name" value="UDP-N-ACETYLMURAMATE--L-ALANYL-GAMMA-D-GLUTAMYL-MESO-2,6-DIAMINOHEPTANDIOATE LIGASE"/>
    <property type="match status" value="1"/>
</dbReference>
<evidence type="ECO:0000256" key="3">
    <source>
        <dbReference type="ARBA" id="ARBA00022741"/>
    </source>
</evidence>
<dbReference type="RefSeq" id="WP_266058272.1">
    <property type="nucleotide sequence ID" value="NZ_JAPFQN010000011.1"/>
</dbReference>
<evidence type="ECO:0000313" key="13">
    <source>
        <dbReference type="Proteomes" id="UP001209885"/>
    </source>
</evidence>
<evidence type="ECO:0000259" key="10">
    <source>
        <dbReference type="Pfam" id="PF02875"/>
    </source>
</evidence>
<dbReference type="GO" id="GO:0016874">
    <property type="term" value="F:ligase activity"/>
    <property type="evidence" value="ECO:0007669"/>
    <property type="project" value="UniProtKB-KW"/>
</dbReference>
<dbReference type="SUPFAM" id="SSF53244">
    <property type="entry name" value="MurD-like peptide ligases, peptide-binding domain"/>
    <property type="match status" value="1"/>
</dbReference>
<feature type="domain" description="Mur ligase C-terminal" evidence="10">
    <location>
        <begin position="310"/>
        <end position="435"/>
    </location>
</feature>
<dbReference type="SUPFAM" id="SSF53623">
    <property type="entry name" value="MurD-like peptide ligases, catalytic domain"/>
    <property type="match status" value="1"/>
</dbReference>
<keyword evidence="1 12" id="KW-0436">Ligase</keyword>
<keyword evidence="8" id="KW-0961">Cell wall biogenesis/degradation</keyword>
<keyword evidence="3" id="KW-0547">Nucleotide-binding</keyword>
<sequence length="454" mass="51049">MENIKKVHFIAIGGSIMHNLAVNLKNDGYQVTGSDDTFFEPSKSTLKEHGLLPEKEGWYPEKITSDIDAVILGMHAKQDNPELLKAKELNVPIYSFPEFVYERSKNKQRIVIAGSHGKTTITSMIMHVLNKLGKPFDYLVGAKVEGFETMVKLSDAPMIIIEGDEYSTSALDHTPKFLHYHHHIALISGIDWDHVNIYPDRDNYVAQFDKLADQTPKAGSLVFNEDDNLVSVIGNKEREDVVREPYTTPDHYVKDGKTYLKTEFGDIKLEIFGIHNLQNIAGAKAVLSRISVQDKEFYDAIGSFKGASKRMELVGYSTSGAVYKDYAHAPSKIEATTKALKNQYPNRKLIACMELHTYSSLSKDFLSEYKGKLDSADEKLVYFNPKAIEIKGLDDLKPEEVKEAFNDGEIKVFKDSGELRSYLESLELNNANLLMMSSGNFDGINIDNLSEKLL</sequence>
<dbReference type="InterPro" id="IPR000713">
    <property type="entry name" value="Mur_ligase_N"/>
</dbReference>
<protein>
    <submittedName>
        <fullName evidence="12">Mur ligase family protein</fullName>
    </submittedName>
</protein>
<dbReference type="InterPro" id="IPR050061">
    <property type="entry name" value="MurCDEF_pg_biosynth"/>
</dbReference>
<dbReference type="Gene3D" id="3.40.50.720">
    <property type="entry name" value="NAD(P)-binding Rossmann-like Domain"/>
    <property type="match status" value="1"/>
</dbReference>
<gene>
    <name evidence="12" type="ORF">OO013_17460</name>
</gene>
<dbReference type="Gene3D" id="3.40.1190.10">
    <property type="entry name" value="Mur-like, catalytic domain"/>
    <property type="match status" value="1"/>
</dbReference>
<accession>A0ABT3RWG7</accession>
<dbReference type="Pfam" id="PF01225">
    <property type="entry name" value="Mur_ligase"/>
    <property type="match status" value="1"/>
</dbReference>
<keyword evidence="7" id="KW-0131">Cell cycle</keyword>
<dbReference type="InterPro" id="IPR004101">
    <property type="entry name" value="Mur_ligase_C"/>
</dbReference>
<evidence type="ECO:0000256" key="1">
    <source>
        <dbReference type="ARBA" id="ARBA00022598"/>
    </source>
</evidence>
<evidence type="ECO:0000259" key="9">
    <source>
        <dbReference type="Pfam" id="PF01225"/>
    </source>
</evidence>
<keyword evidence="6" id="KW-0573">Peptidoglycan synthesis</keyword>
<dbReference type="InterPro" id="IPR013221">
    <property type="entry name" value="Mur_ligase_cen"/>
</dbReference>
<dbReference type="PANTHER" id="PTHR43445">
    <property type="entry name" value="UDP-N-ACETYLMURAMATE--L-ALANINE LIGASE-RELATED"/>
    <property type="match status" value="1"/>
</dbReference>
<dbReference type="Proteomes" id="UP001209885">
    <property type="component" value="Unassembled WGS sequence"/>
</dbReference>
<keyword evidence="4" id="KW-0067">ATP-binding</keyword>
<evidence type="ECO:0000256" key="5">
    <source>
        <dbReference type="ARBA" id="ARBA00022960"/>
    </source>
</evidence>
<dbReference type="InterPro" id="IPR036615">
    <property type="entry name" value="Mur_ligase_C_dom_sf"/>
</dbReference>
<evidence type="ECO:0000256" key="4">
    <source>
        <dbReference type="ARBA" id="ARBA00022840"/>
    </source>
</evidence>
<evidence type="ECO:0000313" key="12">
    <source>
        <dbReference type="EMBL" id="MCX2745674.1"/>
    </source>
</evidence>
<comment type="caution">
    <text evidence="12">The sequence shown here is derived from an EMBL/GenBank/DDBJ whole genome shotgun (WGS) entry which is preliminary data.</text>
</comment>
<keyword evidence="5" id="KW-0133">Cell shape</keyword>
<feature type="domain" description="Mur ligase N-terminal catalytic" evidence="9">
    <location>
        <begin position="6"/>
        <end position="102"/>
    </location>
</feature>
<proteinExistence type="predicted"/>
<dbReference type="SUPFAM" id="SSF51984">
    <property type="entry name" value="MurCD N-terminal domain"/>
    <property type="match status" value="1"/>
</dbReference>
<dbReference type="Pfam" id="PF02875">
    <property type="entry name" value="Mur_ligase_C"/>
    <property type="match status" value="1"/>
</dbReference>
<dbReference type="InterPro" id="IPR036565">
    <property type="entry name" value="Mur-like_cat_sf"/>
</dbReference>
<keyword evidence="2" id="KW-0132">Cell division</keyword>
<dbReference type="Gene3D" id="3.90.190.20">
    <property type="entry name" value="Mur ligase, C-terminal domain"/>
    <property type="match status" value="1"/>
</dbReference>
<evidence type="ECO:0000256" key="8">
    <source>
        <dbReference type="ARBA" id="ARBA00023316"/>
    </source>
</evidence>
<name>A0ABT3RWG7_9BACT</name>
<evidence type="ECO:0000259" key="11">
    <source>
        <dbReference type="Pfam" id="PF08245"/>
    </source>
</evidence>
<reference evidence="12 13" key="1">
    <citation type="submission" date="2022-11" db="EMBL/GenBank/DDBJ databases">
        <title>The characterization of three novel Bacteroidetes species and genomic analysis of their roles in tidal elemental geochemical cycles.</title>
        <authorList>
            <person name="Ma K."/>
        </authorList>
    </citation>
    <scope>NUCLEOTIDE SEQUENCE [LARGE SCALE GENOMIC DNA]</scope>
    <source>
        <strain evidence="12 13">M17</strain>
    </source>
</reference>
<dbReference type="Pfam" id="PF08245">
    <property type="entry name" value="Mur_ligase_M"/>
    <property type="match status" value="1"/>
</dbReference>